<evidence type="ECO:0000256" key="6">
    <source>
        <dbReference type="HAMAP-Rule" id="MF_01848"/>
    </source>
</evidence>
<organism evidence="7 8">
    <name type="scientific">Thalassolituus pacificus</name>
    <dbReference type="NCBI Taxonomy" id="2975440"/>
    <lineage>
        <taxon>Bacteria</taxon>
        <taxon>Pseudomonadati</taxon>
        <taxon>Pseudomonadota</taxon>
        <taxon>Gammaproteobacteria</taxon>
        <taxon>Oceanospirillales</taxon>
        <taxon>Oceanospirillaceae</taxon>
        <taxon>Thalassolituus</taxon>
    </lineage>
</organism>
<keyword evidence="5 6" id="KW-0949">S-adenosyl-L-methionine</keyword>
<accession>A0A9X3AHT7</accession>
<evidence type="ECO:0000313" key="7">
    <source>
        <dbReference type="EMBL" id="MCT7359536.1"/>
    </source>
</evidence>
<keyword evidence="2 6" id="KW-0698">rRNA processing</keyword>
<proteinExistence type="inferred from homology"/>
<protein>
    <recommendedName>
        <fullName evidence="6">Ribosomal RNA large subunit methyltransferase F</fullName>
        <ecNumber evidence="6">2.1.1.181</ecNumber>
    </recommendedName>
    <alternativeName>
        <fullName evidence="6">23S rRNA mA1618 methyltransferase</fullName>
    </alternativeName>
    <alternativeName>
        <fullName evidence="6">rRNA adenine N-6-methyltransferase</fullName>
    </alternativeName>
</protein>
<comment type="function">
    <text evidence="6">Specifically methylates the adenine in position 1618 of 23S rRNA.</text>
</comment>
<dbReference type="InterPro" id="IPR010286">
    <property type="entry name" value="METTL16/RlmF"/>
</dbReference>
<evidence type="ECO:0000256" key="2">
    <source>
        <dbReference type="ARBA" id="ARBA00022552"/>
    </source>
</evidence>
<reference evidence="7" key="2">
    <citation type="submission" date="2022-08" db="EMBL/GenBank/DDBJ databases">
        <authorList>
            <person name="Dong C."/>
        </authorList>
    </citation>
    <scope>NUCLEOTIDE SEQUENCE</scope>
    <source>
        <strain evidence="7">59MF3M-4</strain>
    </source>
</reference>
<dbReference type="CDD" id="cd02440">
    <property type="entry name" value="AdoMet_MTases"/>
    <property type="match status" value="1"/>
</dbReference>
<dbReference type="Pfam" id="PF05971">
    <property type="entry name" value="Methyltransf_10"/>
    <property type="match status" value="1"/>
</dbReference>
<dbReference type="AlphaFoldDB" id="A0A9X3AHT7"/>
<dbReference type="InterPro" id="IPR029063">
    <property type="entry name" value="SAM-dependent_MTases_sf"/>
</dbReference>
<evidence type="ECO:0000256" key="4">
    <source>
        <dbReference type="ARBA" id="ARBA00022679"/>
    </source>
</evidence>
<name>A0A9X3AHT7_9GAMM</name>
<comment type="similarity">
    <text evidence="6">Belongs to the methyltransferase superfamily. METTL16/RlmF family.</text>
</comment>
<reference evidence="7" key="1">
    <citation type="journal article" date="2022" name="Front. Microbiol.">
        <title>Genome-based taxonomic rearrangement of Oceanobacter-related bacteria including the description of Thalassolituus hydrocarbonoclasticus sp. nov. and Thalassolituus pacificus sp. nov. and emended description of the genus Thalassolituus.</title>
        <authorList>
            <person name="Dong C."/>
            <person name="Wei L."/>
            <person name="Wang J."/>
            <person name="Lai Q."/>
            <person name="Huang Z."/>
            <person name="Shao Z."/>
        </authorList>
    </citation>
    <scope>NUCLEOTIDE SEQUENCE</scope>
    <source>
        <strain evidence="7">59MF3M-4</strain>
    </source>
</reference>
<comment type="subcellular location">
    <subcellularLocation>
        <location evidence="6">Cytoplasm</location>
    </subcellularLocation>
</comment>
<evidence type="ECO:0000313" key="8">
    <source>
        <dbReference type="Proteomes" id="UP001147830"/>
    </source>
</evidence>
<dbReference type="PIRSF" id="PIRSF029038">
    <property type="entry name" value="Mtase_YbiN_prd"/>
    <property type="match status" value="1"/>
</dbReference>
<dbReference type="NCBIfam" id="NF008725">
    <property type="entry name" value="PRK11727.1"/>
    <property type="match status" value="1"/>
</dbReference>
<keyword evidence="1 6" id="KW-0963">Cytoplasm</keyword>
<keyword evidence="3 6" id="KW-0489">Methyltransferase</keyword>
<dbReference type="EC" id="2.1.1.181" evidence="6"/>
<comment type="catalytic activity">
    <reaction evidence="6">
        <text>adenosine(1618) in 23S rRNA + S-adenosyl-L-methionine = N(6)-methyladenosine(1618) in 23S rRNA + S-adenosyl-L-homocysteine + H(+)</text>
        <dbReference type="Rhea" id="RHEA:16497"/>
        <dbReference type="Rhea" id="RHEA-COMP:10229"/>
        <dbReference type="Rhea" id="RHEA-COMP:10231"/>
        <dbReference type="ChEBI" id="CHEBI:15378"/>
        <dbReference type="ChEBI" id="CHEBI:57856"/>
        <dbReference type="ChEBI" id="CHEBI:59789"/>
        <dbReference type="ChEBI" id="CHEBI:74411"/>
        <dbReference type="ChEBI" id="CHEBI:74449"/>
        <dbReference type="EC" id="2.1.1.181"/>
    </reaction>
</comment>
<evidence type="ECO:0000256" key="3">
    <source>
        <dbReference type="ARBA" id="ARBA00022603"/>
    </source>
</evidence>
<dbReference type="PANTHER" id="PTHR13393:SF0">
    <property type="entry name" value="RNA N6-ADENOSINE-METHYLTRANSFERASE METTL16"/>
    <property type="match status" value="1"/>
</dbReference>
<dbReference type="SUPFAM" id="SSF53335">
    <property type="entry name" value="S-adenosyl-L-methionine-dependent methyltransferases"/>
    <property type="match status" value="1"/>
</dbReference>
<sequence length="288" mass="32083">MHPRNVHQGRYDMAALVAAVPELEYFLQANPRGEQTIDFSDNNAVVCLNKALLKHHYGVEQWSIPTGFLCPPIPGRADYVHYLADVLTESARPSVNATPRVLDIGTGANLIYPIIGTSTYGWQFTATDVDATAIRNAHAIISANPALQSITILMQRNSEKLFGGMIRPDDYFDLTLCNPPFFASQKEAEAQARRKWRNLKGDKASVKRNFGGQGNELWCEGGELAFIKRMIHESVEFSAQVGWFSSLVSAHDHLPALKQLLRKLGATDVKTVPMAQGQKISRFIAWRF</sequence>
<comment type="caution">
    <text evidence="7">The sequence shown here is derived from an EMBL/GenBank/DDBJ whole genome shotgun (WGS) entry which is preliminary data.</text>
</comment>
<dbReference type="HAMAP" id="MF_01848">
    <property type="entry name" value="23SrRNA_methyltr_F"/>
    <property type="match status" value="1"/>
</dbReference>
<dbReference type="EMBL" id="JAOANI010000019">
    <property type="protein sequence ID" value="MCT7359536.1"/>
    <property type="molecule type" value="Genomic_DNA"/>
</dbReference>
<evidence type="ECO:0000256" key="5">
    <source>
        <dbReference type="ARBA" id="ARBA00022691"/>
    </source>
</evidence>
<dbReference type="GO" id="GO:0052907">
    <property type="term" value="F:23S rRNA (adenine(1618)-N(6))-methyltransferase activity"/>
    <property type="evidence" value="ECO:0007669"/>
    <property type="project" value="UniProtKB-EC"/>
</dbReference>
<dbReference type="GO" id="GO:0005737">
    <property type="term" value="C:cytoplasm"/>
    <property type="evidence" value="ECO:0007669"/>
    <property type="project" value="UniProtKB-SubCell"/>
</dbReference>
<dbReference type="GO" id="GO:0070475">
    <property type="term" value="P:rRNA base methylation"/>
    <property type="evidence" value="ECO:0007669"/>
    <property type="project" value="TreeGrafter"/>
</dbReference>
<keyword evidence="8" id="KW-1185">Reference proteome</keyword>
<dbReference type="PANTHER" id="PTHR13393">
    <property type="entry name" value="SAM-DEPENDENT METHYLTRANSFERASE"/>
    <property type="match status" value="1"/>
</dbReference>
<dbReference type="Gene3D" id="3.40.50.150">
    <property type="entry name" value="Vaccinia Virus protein VP39"/>
    <property type="match status" value="1"/>
</dbReference>
<dbReference type="Proteomes" id="UP001147830">
    <property type="component" value="Unassembled WGS sequence"/>
</dbReference>
<evidence type="ECO:0000256" key="1">
    <source>
        <dbReference type="ARBA" id="ARBA00022490"/>
    </source>
</evidence>
<keyword evidence="4 6" id="KW-0808">Transferase</keyword>
<dbReference type="InterPro" id="IPR016909">
    <property type="entry name" value="rRNA_lsu_MeTfrase_F"/>
</dbReference>
<gene>
    <name evidence="6 7" type="primary">rlmF</name>
    <name evidence="7" type="ORF">NYR02_10920</name>
</gene>